<protein>
    <submittedName>
        <fullName evidence="1">Signal transduction histidine kinase</fullName>
    </submittedName>
</protein>
<keyword evidence="1" id="KW-0808">Transferase</keyword>
<sequence length="75" mass="8416">MRLSEFWDLVEQEFGSGYGAVVTRTQSLGSLGGRTADEALEQGESARRVWEAICRDMDVPPEHHYLPDPPAPDER</sequence>
<dbReference type="Pfam" id="PF11248">
    <property type="entry name" value="DUF3046"/>
    <property type="match status" value="1"/>
</dbReference>
<name>A0A0W8IH63_9MICO</name>
<comment type="caution">
    <text evidence="1">The sequence shown here is derived from an EMBL/GenBank/DDBJ whole genome shotgun (WGS) entry which is preliminary data.</text>
</comment>
<dbReference type="AlphaFoldDB" id="A0A0W8IH63"/>
<organism evidence="1 2">
    <name type="scientific">Serinicoccus chungangensis</name>
    <dbReference type="NCBI Taxonomy" id="767452"/>
    <lineage>
        <taxon>Bacteria</taxon>
        <taxon>Bacillati</taxon>
        <taxon>Actinomycetota</taxon>
        <taxon>Actinomycetes</taxon>
        <taxon>Micrococcales</taxon>
        <taxon>Ornithinimicrobiaceae</taxon>
        <taxon>Serinicoccus</taxon>
    </lineage>
</organism>
<keyword evidence="1" id="KW-0418">Kinase</keyword>
<reference evidence="1 2" key="1">
    <citation type="submission" date="2015-12" db="EMBL/GenBank/DDBJ databases">
        <title>Serinicoccus chungangenesis strain CD08_5 genome sequencing and assembly.</title>
        <authorList>
            <person name="Chander A.M."/>
            <person name="Kaur G."/>
            <person name="Nair G.R."/>
            <person name="Dhawan D.K."/>
            <person name="Kochhar R.K."/>
            <person name="Mayilraj S."/>
            <person name="Bhadada S.K."/>
        </authorList>
    </citation>
    <scope>NUCLEOTIDE SEQUENCE [LARGE SCALE GENOMIC DNA]</scope>
    <source>
        <strain evidence="1 2">CD08_5</strain>
    </source>
</reference>
<dbReference type="Proteomes" id="UP000054837">
    <property type="component" value="Unassembled WGS sequence"/>
</dbReference>
<gene>
    <name evidence="1" type="ORF">AVL62_06200</name>
</gene>
<dbReference type="EMBL" id="LQBL01000002">
    <property type="protein sequence ID" value="KUG59271.1"/>
    <property type="molecule type" value="Genomic_DNA"/>
</dbReference>
<dbReference type="InterPro" id="IPR021408">
    <property type="entry name" value="DUF3046"/>
</dbReference>
<dbReference type="STRING" id="767452.AVL62_06200"/>
<dbReference type="GO" id="GO:0016301">
    <property type="term" value="F:kinase activity"/>
    <property type="evidence" value="ECO:0007669"/>
    <property type="project" value="UniProtKB-KW"/>
</dbReference>
<accession>A0A0W8IH63</accession>
<keyword evidence="2" id="KW-1185">Reference proteome</keyword>
<proteinExistence type="predicted"/>
<evidence type="ECO:0000313" key="2">
    <source>
        <dbReference type="Proteomes" id="UP000054837"/>
    </source>
</evidence>
<dbReference type="OrthoDB" id="3215033at2"/>
<dbReference type="RefSeq" id="WP_058889747.1">
    <property type="nucleotide sequence ID" value="NZ_LQBL01000002.1"/>
</dbReference>
<evidence type="ECO:0000313" key="1">
    <source>
        <dbReference type="EMBL" id="KUG59271.1"/>
    </source>
</evidence>